<keyword evidence="10" id="KW-1185">Reference proteome</keyword>
<evidence type="ECO:0000256" key="1">
    <source>
        <dbReference type="ARBA" id="ARBA00001968"/>
    </source>
</evidence>
<dbReference type="KEGG" id="api:115033105"/>
<feature type="domain" description="DDE Tnp4" evidence="8">
    <location>
        <begin position="178"/>
        <end position="346"/>
    </location>
</feature>
<evidence type="ECO:0000313" key="10">
    <source>
        <dbReference type="Proteomes" id="UP000007819"/>
    </source>
</evidence>
<dbReference type="GO" id="GO:0004518">
    <property type="term" value="F:nuclease activity"/>
    <property type="evidence" value="ECO:0007669"/>
    <property type="project" value="UniProtKB-KW"/>
</dbReference>
<dbReference type="PANTHER" id="PTHR22930:SF258">
    <property type="entry name" value="PROTEIN ALP1-LIKE ISOFORM X1"/>
    <property type="match status" value="1"/>
</dbReference>
<evidence type="ECO:0000256" key="2">
    <source>
        <dbReference type="ARBA" id="ARBA00004123"/>
    </source>
</evidence>
<evidence type="ECO:0000313" key="9">
    <source>
        <dbReference type="EnsemblMetazoa" id="XP_029340971.1"/>
    </source>
</evidence>
<proteinExistence type="inferred from homology"/>
<sequence>MGDDDKVLACASFIVMCGEYLNLKKTTKGPKKRRWWMSSLNKSRNRYNATNLIEDLRREPSGKFENFCRMSATDFEFLLCKIGPMIRKSNTNMREAIPVQERLAVSLRFLASGDSFSSLSYLFKFSIQTVSRCVYDVCSALIQILKEEIKIPKNPHEWKLIEKEFSEVWNFPHCCGSMDGKHIVIQSPIHSGSEYINYKGTFSVVLFALVDANYNFLYANIGCQGIISDGGVFKNTSLYKSIEEDQLMLPPALPLPLREFHVPYVFLADDAFALSSHLMKPYSGIHEKGSKERVFNYRLSRARRDRRVVENVFGIMASVFRVMRKPMLLEPEKVTNITLTCALLHNFLRKSKTSSTKYSPNGTFDLENEEGQIIPGAWRQEESTMTSLLPLRNIPRKPGMEAKQIREEFATYFATNGKVPWQNAYC</sequence>
<dbReference type="Pfam" id="PF13359">
    <property type="entry name" value="DDE_Tnp_4"/>
    <property type="match status" value="1"/>
</dbReference>
<protein>
    <recommendedName>
        <fullName evidence="8">DDE Tnp4 domain-containing protein</fullName>
    </recommendedName>
</protein>
<keyword evidence="6" id="KW-0378">Hydrolase</keyword>
<dbReference type="GO" id="GO:0046872">
    <property type="term" value="F:metal ion binding"/>
    <property type="evidence" value="ECO:0007669"/>
    <property type="project" value="UniProtKB-KW"/>
</dbReference>
<evidence type="ECO:0000256" key="5">
    <source>
        <dbReference type="ARBA" id="ARBA00022723"/>
    </source>
</evidence>
<dbReference type="GO" id="GO:0016787">
    <property type="term" value="F:hydrolase activity"/>
    <property type="evidence" value="ECO:0007669"/>
    <property type="project" value="UniProtKB-KW"/>
</dbReference>
<evidence type="ECO:0000256" key="7">
    <source>
        <dbReference type="ARBA" id="ARBA00023242"/>
    </source>
</evidence>
<comment type="cofactor">
    <cofactor evidence="1">
        <name>a divalent metal cation</name>
        <dbReference type="ChEBI" id="CHEBI:60240"/>
    </cofactor>
</comment>
<dbReference type="InterPro" id="IPR027806">
    <property type="entry name" value="HARBI1_dom"/>
</dbReference>
<reference evidence="10" key="1">
    <citation type="submission" date="2010-06" db="EMBL/GenBank/DDBJ databases">
        <authorList>
            <person name="Jiang H."/>
            <person name="Abraham K."/>
            <person name="Ali S."/>
            <person name="Alsbrooks S.L."/>
            <person name="Anim B.N."/>
            <person name="Anosike U.S."/>
            <person name="Attaway T."/>
            <person name="Bandaranaike D.P."/>
            <person name="Battles P.K."/>
            <person name="Bell S.N."/>
            <person name="Bell A.V."/>
            <person name="Beltran B."/>
            <person name="Bickham C."/>
            <person name="Bustamante Y."/>
            <person name="Caleb T."/>
            <person name="Canada A."/>
            <person name="Cardenas V."/>
            <person name="Carter K."/>
            <person name="Chacko J."/>
            <person name="Chandrabose M.N."/>
            <person name="Chavez D."/>
            <person name="Chavez A."/>
            <person name="Chen L."/>
            <person name="Chu H.-S."/>
            <person name="Claassen K.J."/>
            <person name="Cockrell R."/>
            <person name="Collins M."/>
            <person name="Cooper J.A."/>
            <person name="Cree A."/>
            <person name="Curry S.M."/>
            <person name="Da Y."/>
            <person name="Dao M.D."/>
            <person name="Das B."/>
            <person name="Davila M.-L."/>
            <person name="Davy-Carroll L."/>
            <person name="Denson S."/>
            <person name="Dinh H."/>
            <person name="Ebong V.E."/>
            <person name="Edwards J.R."/>
            <person name="Egan A."/>
            <person name="El-Daye J."/>
            <person name="Escobedo L."/>
            <person name="Fernandez S."/>
            <person name="Fernando P.R."/>
            <person name="Flagg N."/>
            <person name="Forbes L.D."/>
            <person name="Fowler R.G."/>
            <person name="Fu Q."/>
            <person name="Gabisi R.A."/>
            <person name="Ganer J."/>
            <person name="Garbino Pronczuk A."/>
            <person name="Garcia R.M."/>
            <person name="Garner T."/>
            <person name="Garrett T.E."/>
            <person name="Gonzalez D.A."/>
            <person name="Hamid H."/>
            <person name="Hawkins E.S."/>
            <person name="Hirani K."/>
            <person name="Hogues M.E."/>
            <person name="Hollins B."/>
            <person name="Hsiao C.-H."/>
            <person name="Jabil R."/>
            <person name="James M.L."/>
            <person name="Jhangiani S.N."/>
            <person name="Johnson B."/>
            <person name="Johnson Q."/>
            <person name="Joshi V."/>
            <person name="Kalu J.B."/>
            <person name="Kam C."/>
            <person name="Kashfia A."/>
            <person name="Keebler J."/>
            <person name="Kisamo H."/>
            <person name="Kovar C.L."/>
            <person name="Lago L.A."/>
            <person name="Lai C.-Y."/>
            <person name="Laidlaw J."/>
            <person name="Lara F."/>
            <person name="Le T.-K."/>
            <person name="Lee S.L."/>
            <person name="Legall F.H."/>
            <person name="Lemon S.J."/>
            <person name="Lewis L.R."/>
            <person name="Li B."/>
            <person name="Liu Y."/>
            <person name="Liu Y.-S."/>
            <person name="Lopez J."/>
            <person name="Lozado R.J."/>
            <person name="Lu J."/>
            <person name="Madu R.C."/>
            <person name="Maheshwari M."/>
            <person name="Maheshwari R."/>
            <person name="Malloy K."/>
            <person name="Martinez E."/>
            <person name="Mathew T."/>
            <person name="Mercado I.C."/>
            <person name="Mercado C."/>
            <person name="Meyer B."/>
            <person name="Montgomery K."/>
            <person name="Morgan M.B."/>
            <person name="Munidasa M."/>
            <person name="Nazareth L.V."/>
            <person name="Nelson J."/>
            <person name="Ng B.M."/>
            <person name="Nguyen N.B."/>
            <person name="Nguyen P.Q."/>
            <person name="Nguyen T."/>
            <person name="Obregon M."/>
            <person name="Okwuonu G.O."/>
            <person name="Onwere C.G."/>
            <person name="Orozco G."/>
            <person name="Parra A."/>
            <person name="Patel S."/>
            <person name="Patil S."/>
            <person name="Perez A."/>
            <person name="Perez Y."/>
            <person name="Pham C."/>
            <person name="Primus E.L."/>
            <person name="Pu L.-L."/>
            <person name="Puazo M."/>
            <person name="Qin X."/>
            <person name="Quiroz J.B."/>
            <person name="Reese J."/>
            <person name="Richards S."/>
            <person name="Rives C.M."/>
            <person name="Robberts R."/>
            <person name="Ruiz S.J."/>
            <person name="Ruiz M.J."/>
            <person name="Santibanez J."/>
            <person name="Schneider B.W."/>
            <person name="Sisson I."/>
            <person name="Smith M."/>
            <person name="Sodergren E."/>
            <person name="Song X.-Z."/>
            <person name="Song B.B."/>
            <person name="Summersgill H."/>
            <person name="Thelus R."/>
            <person name="Thornton R.D."/>
            <person name="Trejos Z.Y."/>
            <person name="Usmani K."/>
            <person name="Vattathil S."/>
            <person name="Villasana D."/>
            <person name="Walker D.L."/>
            <person name="Wang S."/>
            <person name="Wang K."/>
            <person name="White C.S."/>
            <person name="Williams A.C."/>
            <person name="Williamson J."/>
            <person name="Wilson K."/>
            <person name="Woghiren I.O."/>
            <person name="Woodworth J.R."/>
            <person name="Worley K.C."/>
            <person name="Wright R.A."/>
            <person name="Wu W."/>
            <person name="Young L."/>
            <person name="Zhang L."/>
            <person name="Zhang J."/>
            <person name="Zhu Y."/>
            <person name="Muzny D.M."/>
            <person name="Weinstock G."/>
            <person name="Gibbs R.A."/>
        </authorList>
    </citation>
    <scope>NUCLEOTIDE SEQUENCE [LARGE SCALE GENOMIC DNA]</scope>
    <source>
        <strain evidence="10">LSR1</strain>
    </source>
</reference>
<keyword evidence="5" id="KW-0479">Metal-binding</keyword>
<dbReference type="EnsemblMetazoa" id="XM_029485111.1">
    <property type="protein sequence ID" value="XP_029340971.1"/>
    <property type="gene ID" value="LOC115033105"/>
</dbReference>
<dbReference type="GO" id="GO:0005634">
    <property type="term" value="C:nucleus"/>
    <property type="evidence" value="ECO:0007669"/>
    <property type="project" value="UniProtKB-SubCell"/>
</dbReference>
<comment type="similarity">
    <text evidence="3">Belongs to the HARBI1 family.</text>
</comment>
<evidence type="ECO:0000256" key="3">
    <source>
        <dbReference type="ARBA" id="ARBA00006958"/>
    </source>
</evidence>
<evidence type="ECO:0000259" key="8">
    <source>
        <dbReference type="Pfam" id="PF13359"/>
    </source>
</evidence>
<comment type="subcellular location">
    <subcellularLocation>
        <location evidence="2">Nucleus</location>
    </subcellularLocation>
</comment>
<name>A0A8R2JKW8_ACYPI</name>
<keyword evidence="7" id="KW-0539">Nucleus</keyword>
<evidence type="ECO:0000256" key="4">
    <source>
        <dbReference type="ARBA" id="ARBA00022722"/>
    </source>
</evidence>
<dbReference type="GeneID" id="115033105"/>
<dbReference type="Proteomes" id="UP000007819">
    <property type="component" value="Chromosome X"/>
</dbReference>
<accession>A0A8R2JKW8</accession>
<evidence type="ECO:0000256" key="6">
    <source>
        <dbReference type="ARBA" id="ARBA00022801"/>
    </source>
</evidence>
<organism evidence="9 10">
    <name type="scientific">Acyrthosiphon pisum</name>
    <name type="common">Pea aphid</name>
    <dbReference type="NCBI Taxonomy" id="7029"/>
    <lineage>
        <taxon>Eukaryota</taxon>
        <taxon>Metazoa</taxon>
        <taxon>Ecdysozoa</taxon>
        <taxon>Arthropoda</taxon>
        <taxon>Hexapoda</taxon>
        <taxon>Insecta</taxon>
        <taxon>Pterygota</taxon>
        <taxon>Neoptera</taxon>
        <taxon>Paraneoptera</taxon>
        <taxon>Hemiptera</taxon>
        <taxon>Sternorrhyncha</taxon>
        <taxon>Aphidomorpha</taxon>
        <taxon>Aphidoidea</taxon>
        <taxon>Aphididae</taxon>
        <taxon>Macrosiphini</taxon>
        <taxon>Acyrthosiphon</taxon>
    </lineage>
</organism>
<keyword evidence="4" id="KW-0540">Nuclease</keyword>
<dbReference type="AlphaFoldDB" id="A0A8R2JKW8"/>
<reference evidence="9" key="2">
    <citation type="submission" date="2022-06" db="UniProtKB">
        <authorList>
            <consortium name="EnsemblMetazoa"/>
        </authorList>
    </citation>
    <scope>IDENTIFICATION</scope>
</reference>
<dbReference type="RefSeq" id="XP_029340971.1">
    <property type="nucleotide sequence ID" value="XM_029485111.1"/>
</dbReference>
<dbReference type="PANTHER" id="PTHR22930">
    <property type="match status" value="1"/>
</dbReference>
<dbReference type="InterPro" id="IPR045249">
    <property type="entry name" value="HARBI1-like"/>
</dbReference>
<dbReference type="OrthoDB" id="6617202at2759"/>